<keyword evidence="2 11" id="KW-0645">Protease</keyword>
<evidence type="ECO:0000313" key="13">
    <source>
        <dbReference type="EMBL" id="KAL3385190.1"/>
    </source>
</evidence>
<dbReference type="GO" id="GO:0004252">
    <property type="term" value="F:serine-type endopeptidase activity"/>
    <property type="evidence" value="ECO:0007669"/>
    <property type="project" value="UniProtKB-EC"/>
</dbReference>
<protein>
    <recommendedName>
        <fullName evidence="10">trypsin</fullName>
        <ecNumber evidence="10">3.4.21.4</ecNumber>
    </recommendedName>
</protein>
<dbReference type="AlphaFoldDB" id="A0ABD2VWW3"/>
<keyword evidence="7" id="KW-0865">Zymogen</keyword>
<dbReference type="PROSITE" id="PS00134">
    <property type="entry name" value="TRYPSIN_HIS"/>
    <property type="match status" value="1"/>
</dbReference>
<evidence type="ECO:0000256" key="10">
    <source>
        <dbReference type="ARBA" id="ARBA00038868"/>
    </source>
</evidence>
<feature type="domain" description="Peptidase S1" evidence="12">
    <location>
        <begin position="59"/>
        <end position="284"/>
    </location>
</feature>
<evidence type="ECO:0000256" key="6">
    <source>
        <dbReference type="ARBA" id="ARBA00022825"/>
    </source>
</evidence>
<keyword evidence="8" id="KW-1015">Disulfide bond</keyword>
<sequence length="286" mass="31461">MTDRIVFSINICQFCSRNHNEFGIQTNKMFSVVSALLLVATAANAASIKQVSVSPNGRIYGGEEVVIETYPYQVSLQYGSQHICGGSIIDKEWILTAGHCVNMPADIMSIRTGTSEVGKGGTVHRVEKIIRHPKYKLDKRGVPWDDIALIKLSNPMVFNDQQDKIDLYEKFEKSQVGVNATVSGWGATETDFPTRLRAVSIPIIDTAQCELAYHSFGGIPYKQICALYYGGGKDSCQGDSGGPLAIDYRLAGVVSWGNGCALPEYPGVYTEVAAYRDWIDENMRKN</sequence>
<gene>
    <name evidence="13" type="ORF">TKK_019182</name>
</gene>
<dbReference type="PROSITE" id="PS50240">
    <property type="entry name" value="TRYPSIN_DOM"/>
    <property type="match status" value="1"/>
</dbReference>
<comment type="similarity">
    <text evidence="1">Belongs to the peptidase S1 family.</text>
</comment>
<evidence type="ECO:0000256" key="2">
    <source>
        <dbReference type="ARBA" id="ARBA00022670"/>
    </source>
</evidence>
<dbReference type="Gene3D" id="2.40.10.10">
    <property type="entry name" value="Trypsin-like serine proteases"/>
    <property type="match status" value="1"/>
</dbReference>
<keyword evidence="14" id="KW-1185">Reference proteome</keyword>
<dbReference type="PANTHER" id="PTHR24276:SF97">
    <property type="entry name" value="GH13245P2-RELATED"/>
    <property type="match status" value="1"/>
</dbReference>
<evidence type="ECO:0000256" key="1">
    <source>
        <dbReference type="ARBA" id="ARBA00007664"/>
    </source>
</evidence>
<evidence type="ECO:0000313" key="14">
    <source>
        <dbReference type="Proteomes" id="UP001627154"/>
    </source>
</evidence>
<dbReference type="InterPro" id="IPR009003">
    <property type="entry name" value="Peptidase_S1_PA"/>
</dbReference>
<name>A0ABD2VWW3_9HYME</name>
<comment type="catalytic activity">
    <reaction evidence="9">
        <text>Preferential cleavage: Arg-|-Xaa, Lys-|-Xaa.</text>
        <dbReference type="EC" id="3.4.21.4"/>
    </reaction>
</comment>
<dbReference type="FunFam" id="2.40.10.10:FF:000077">
    <property type="entry name" value="Predicted protein"/>
    <property type="match status" value="1"/>
</dbReference>
<evidence type="ECO:0000256" key="11">
    <source>
        <dbReference type="RuleBase" id="RU363034"/>
    </source>
</evidence>
<dbReference type="InterPro" id="IPR050430">
    <property type="entry name" value="Peptidase_S1"/>
</dbReference>
<reference evidence="13 14" key="1">
    <citation type="journal article" date="2024" name="bioRxiv">
        <title>A reference genome for Trichogramma kaykai: A tiny desert-dwelling parasitoid wasp with competing sex-ratio distorters.</title>
        <authorList>
            <person name="Culotta J."/>
            <person name="Lindsey A.R."/>
        </authorList>
    </citation>
    <scope>NUCLEOTIDE SEQUENCE [LARGE SCALE GENOMIC DNA]</scope>
    <source>
        <strain evidence="13 14">KSX58</strain>
    </source>
</reference>
<dbReference type="InterPro" id="IPR043504">
    <property type="entry name" value="Peptidase_S1_PA_chymotrypsin"/>
</dbReference>
<dbReference type="InterPro" id="IPR001254">
    <property type="entry name" value="Trypsin_dom"/>
</dbReference>
<evidence type="ECO:0000256" key="4">
    <source>
        <dbReference type="ARBA" id="ARBA00022757"/>
    </source>
</evidence>
<evidence type="ECO:0000256" key="7">
    <source>
        <dbReference type="ARBA" id="ARBA00023145"/>
    </source>
</evidence>
<dbReference type="CDD" id="cd00190">
    <property type="entry name" value="Tryp_SPc"/>
    <property type="match status" value="1"/>
</dbReference>
<dbReference type="SUPFAM" id="SSF50494">
    <property type="entry name" value="Trypsin-like serine proteases"/>
    <property type="match status" value="1"/>
</dbReference>
<dbReference type="InterPro" id="IPR018114">
    <property type="entry name" value="TRYPSIN_HIS"/>
</dbReference>
<organism evidence="13 14">
    <name type="scientific">Trichogramma kaykai</name>
    <dbReference type="NCBI Taxonomy" id="54128"/>
    <lineage>
        <taxon>Eukaryota</taxon>
        <taxon>Metazoa</taxon>
        <taxon>Ecdysozoa</taxon>
        <taxon>Arthropoda</taxon>
        <taxon>Hexapoda</taxon>
        <taxon>Insecta</taxon>
        <taxon>Pterygota</taxon>
        <taxon>Neoptera</taxon>
        <taxon>Endopterygota</taxon>
        <taxon>Hymenoptera</taxon>
        <taxon>Apocrita</taxon>
        <taxon>Proctotrupomorpha</taxon>
        <taxon>Chalcidoidea</taxon>
        <taxon>Trichogrammatidae</taxon>
        <taxon>Trichogramma</taxon>
    </lineage>
</organism>
<dbReference type="PROSITE" id="PS00135">
    <property type="entry name" value="TRYPSIN_SER"/>
    <property type="match status" value="1"/>
</dbReference>
<dbReference type="GO" id="GO:0007586">
    <property type="term" value="P:digestion"/>
    <property type="evidence" value="ECO:0007669"/>
    <property type="project" value="UniProtKB-KW"/>
</dbReference>
<evidence type="ECO:0000256" key="9">
    <source>
        <dbReference type="ARBA" id="ARBA00036320"/>
    </source>
</evidence>
<dbReference type="EC" id="3.4.21.4" evidence="10"/>
<evidence type="ECO:0000256" key="8">
    <source>
        <dbReference type="ARBA" id="ARBA00023157"/>
    </source>
</evidence>
<keyword evidence="6 11" id="KW-0720">Serine protease</keyword>
<dbReference type="PRINTS" id="PR00722">
    <property type="entry name" value="CHYMOTRYPSIN"/>
</dbReference>
<dbReference type="EMBL" id="JBJJXI010000159">
    <property type="protein sequence ID" value="KAL3385190.1"/>
    <property type="molecule type" value="Genomic_DNA"/>
</dbReference>
<keyword evidence="5 11" id="KW-0378">Hydrolase</keyword>
<keyword evidence="3" id="KW-0732">Signal</keyword>
<comment type="caution">
    <text evidence="13">The sequence shown here is derived from an EMBL/GenBank/DDBJ whole genome shotgun (WGS) entry which is preliminary data.</text>
</comment>
<evidence type="ECO:0000259" key="12">
    <source>
        <dbReference type="PROSITE" id="PS50240"/>
    </source>
</evidence>
<evidence type="ECO:0000256" key="3">
    <source>
        <dbReference type="ARBA" id="ARBA00022729"/>
    </source>
</evidence>
<dbReference type="Proteomes" id="UP001627154">
    <property type="component" value="Unassembled WGS sequence"/>
</dbReference>
<dbReference type="Pfam" id="PF00089">
    <property type="entry name" value="Trypsin"/>
    <property type="match status" value="1"/>
</dbReference>
<dbReference type="InterPro" id="IPR001314">
    <property type="entry name" value="Peptidase_S1A"/>
</dbReference>
<dbReference type="PANTHER" id="PTHR24276">
    <property type="entry name" value="POLYSERASE-RELATED"/>
    <property type="match status" value="1"/>
</dbReference>
<dbReference type="InterPro" id="IPR033116">
    <property type="entry name" value="TRYPSIN_SER"/>
</dbReference>
<accession>A0ABD2VWW3</accession>
<keyword evidence="4" id="KW-0222">Digestion</keyword>
<proteinExistence type="inferred from homology"/>
<evidence type="ECO:0000256" key="5">
    <source>
        <dbReference type="ARBA" id="ARBA00022801"/>
    </source>
</evidence>
<dbReference type="GO" id="GO:0006508">
    <property type="term" value="P:proteolysis"/>
    <property type="evidence" value="ECO:0007669"/>
    <property type="project" value="UniProtKB-KW"/>
</dbReference>
<dbReference type="SMART" id="SM00020">
    <property type="entry name" value="Tryp_SPc"/>
    <property type="match status" value="1"/>
</dbReference>